<protein>
    <submittedName>
        <fullName evidence="5">GNAT family N-acetyltransferase</fullName>
    </submittedName>
</protein>
<keyword evidence="2 5" id="KW-0808">Transferase</keyword>
<keyword evidence="3" id="KW-0012">Acyltransferase</keyword>
<name>A0A6L9EI17_9FLAO</name>
<dbReference type="InterPro" id="IPR051016">
    <property type="entry name" value="Diverse_Substrate_AcTransf"/>
</dbReference>
<organism evidence="5 6">
    <name type="scientific">Poritiphilus flavus</name>
    <dbReference type="NCBI Taxonomy" id="2697053"/>
    <lineage>
        <taxon>Bacteria</taxon>
        <taxon>Pseudomonadati</taxon>
        <taxon>Bacteroidota</taxon>
        <taxon>Flavobacteriia</taxon>
        <taxon>Flavobacteriales</taxon>
        <taxon>Flavobacteriaceae</taxon>
        <taxon>Poritiphilus</taxon>
    </lineage>
</organism>
<comment type="caution">
    <text evidence="5">The sequence shown here is derived from an EMBL/GenBank/DDBJ whole genome shotgun (WGS) entry which is preliminary data.</text>
</comment>
<dbReference type="AlphaFoldDB" id="A0A6L9EI17"/>
<dbReference type="EMBL" id="WXYO01000011">
    <property type="protein sequence ID" value="NAS14430.1"/>
    <property type="molecule type" value="Genomic_DNA"/>
</dbReference>
<evidence type="ECO:0000256" key="3">
    <source>
        <dbReference type="ARBA" id="ARBA00023315"/>
    </source>
</evidence>
<evidence type="ECO:0000259" key="4">
    <source>
        <dbReference type="PROSITE" id="PS51186"/>
    </source>
</evidence>
<dbReference type="CDD" id="cd04301">
    <property type="entry name" value="NAT_SF"/>
    <property type="match status" value="1"/>
</dbReference>
<dbReference type="GO" id="GO:0008080">
    <property type="term" value="F:N-acetyltransferase activity"/>
    <property type="evidence" value="ECO:0007669"/>
    <property type="project" value="TreeGrafter"/>
</dbReference>
<dbReference type="PANTHER" id="PTHR10545:SF29">
    <property type="entry name" value="GH14572P-RELATED"/>
    <property type="match status" value="1"/>
</dbReference>
<sequence>MELRLVEKKDLPQLVELCRLHAAYEKGEFDPRNKLEALSDHLFGPSPSFQCLVAVRENSLLGYAAFTKQFSTWDADFYLYLDCLYLKESARGQGLGTLFMNKVIEFAKKENCDMVRWQTPADNEKAIKFYQKMGGVSKAKERFFMNI</sequence>
<dbReference type="InterPro" id="IPR000182">
    <property type="entry name" value="GNAT_dom"/>
</dbReference>
<keyword evidence="6" id="KW-1185">Reference proteome</keyword>
<dbReference type="PROSITE" id="PS51186">
    <property type="entry name" value="GNAT"/>
    <property type="match status" value="1"/>
</dbReference>
<dbReference type="FunFam" id="3.40.630.30:FF:000064">
    <property type="entry name" value="GNAT family acetyltransferase"/>
    <property type="match status" value="1"/>
</dbReference>
<dbReference type="InterPro" id="IPR016181">
    <property type="entry name" value="Acyl_CoA_acyltransferase"/>
</dbReference>
<dbReference type="Pfam" id="PF00583">
    <property type="entry name" value="Acetyltransf_1"/>
    <property type="match status" value="1"/>
</dbReference>
<comment type="similarity">
    <text evidence="1">Belongs to the acetyltransferase family.</text>
</comment>
<evidence type="ECO:0000313" key="6">
    <source>
        <dbReference type="Proteomes" id="UP000475249"/>
    </source>
</evidence>
<dbReference type="Proteomes" id="UP000475249">
    <property type="component" value="Unassembled WGS sequence"/>
</dbReference>
<dbReference type="Gene3D" id="3.40.630.30">
    <property type="match status" value="1"/>
</dbReference>
<feature type="domain" description="N-acetyltransferase" evidence="4">
    <location>
        <begin position="1"/>
        <end position="147"/>
    </location>
</feature>
<proteinExistence type="inferred from homology"/>
<gene>
    <name evidence="5" type="ORF">GTQ38_20635</name>
</gene>
<evidence type="ECO:0000256" key="2">
    <source>
        <dbReference type="ARBA" id="ARBA00022679"/>
    </source>
</evidence>
<evidence type="ECO:0000313" key="5">
    <source>
        <dbReference type="EMBL" id="NAS14430.1"/>
    </source>
</evidence>
<dbReference type="SUPFAM" id="SSF55729">
    <property type="entry name" value="Acyl-CoA N-acyltransferases (Nat)"/>
    <property type="match status" value="1"/>
</dbReference>
<evidence type="ECO:0000256" key="1">
    <source>
        <dbReference type="ARBA" id="ARBA00008694"/>
    </source>
</evidence>
<accession>A0A6L9EI17</accession>
<dbReference type="PANTHER" id="PTHR10545">
    <property type="entry name" value="DIAMINE N-ACETYLTRANSFERASE"/>
    <property type="match status" value="1"/>
</dbReference>
<reference evidence="5 6" key="1">
    <citation type="submission" date="2020-01" db="EMBL/GenBank/DDBJ databases">
        <title>Bacteria diversity of Porities sp.</title>
        <authorList>
            <person name="Wang G."/>
        </authorList>
    </citation>
    <scope>NUCLEOTIDE SEQUENCE [LARGE SCALE GENOMIC DNA]</scope>
    <source>
        <strain evidence="5 6">R33</strain>
    </source>
</reference>
<dbReference type="RefSeq" id="WP_161437479.1">
    <property type="nucleotide sequence ID" value="NZ_WXYO01000011.1"/>
</dbReference>